<evidence type="ECO:0000313" key="6">
    <source>
        <dbReference type="Proteomes" id="UP000029665"/>
    </source>
</evidence>
<dbReference type="Pfam" id="PF19305">
    <property type="entry name" value="MmgE_PrpD_C"/>
    <property type="match status" value="1"/>
</dbReference>
<dbReference type="GO" id="GO:0047547">
    <property type="term" value="F:2-methylcitrate dehydratase activity"/>
    <property type="evidence" value="ECO:0007669"/>
    <property type="project" value="InterPro"/>
</dbReference>
<keyword evidence="6" id="KW-1185">Reference proteome</keyword>
<evidence type="ECO:0000259" key="3">
    <source>
        <dbReference type="Pfam" id="PF03972"/>
    </source>
</evidence>
<dbReference type="GO" id="GO:0019679">
    <property type="term" value="P:propionate metabolic process, methylcitrate cycle"/>
    <property type="evidence" value="ECO:0007669"/>
    <property type="project" value="InterPro"/>
</dbReference>
<dbReference type="Gene3D" id="3.30.1330.120">
    <property type="entry name" value="2-methylcitrate dehydratase PrpD"/>
    <property type="match status" value="1"/>
</dbReference>
<dbReference type="FunFam" id="3.30.1330.120:FF:000001">
    <property type="entry name" value="2-methylcitrate dehydratase"/>
    <property type="match status" value="1"/>
</dbReference>
<protein>
    <recommendedName>
        <fullName evidence="7">2-methylcitrate dehydratase</fullName>
    </recommendedName>
</protein>
<keyword evidence="2" id="KW-0456">Lyase</keyword>
<dbReference type="STRING" id="5643.A0A060SS43"/>
<dbReference type="NCBIfam" id="NF006943">
    <property type="entry name" value="PRK09425.1"/>
    <property type="match status" value="1"/>
</dbReference>
<dbReference type="InterPro" id="IPR036148">
    <property type="entry name" value="MmgE/PrpD_sf"/>
</dbReference>
<feature type="domain" description="MmgE/PrpD N-terminal" evidence="3">
    <location>
        <begin position="75"/>
        <end position="323"/>
    </location>
</feature>
<evidence type="ECO:0000256" key="1">
    <source>
        <dbReference type="ARBA" id="ARBA00006174"/>
    </source>
</evidence>
<dbReference type="NCBIfam" id="TIGR02330">
    <property type="entry name" value="prpD"/>
    <property type="match status" value="1"/>
</dbReference>
<dbReference type="InterPro" id="IPR045337">
    <property type="entry name" value="MmgE_PrpD_C"/>
</dbReference>
<evidence type="ECO:0000313" key="5">
    <source>
        <dbReference type="EMBL" id="CDO77327.1"/>
    </source>
</evidence>
<dbReference type="PANTHER" id="PTHR16943">
    <property type="entry name" value="2-METHYLCITRATE DEHYDRATASE-RELATED"/>
    <property type="match status" value="1"/>
</dbReference>
<dbReference type="Gene3D" id="1.10.4100.10">
    <property type="entry name" value="2-methylcitrate dehydratase PrpD"/>
    <property type="match status" value="1"/>
</dbReference>
<dbReference type="HOGENOM" id="CLU_021803_1_1_1"/>
<dbReference type="InterPro" id="IPR042188">
    <property type="entry name" value="MmgE/PrpD_sf_2"/>
</dbReference>
<feature type="domain" description="MmgE/PrpD C-terminal" evidence="4">
    <location>
        <begin position="340"/>
        <end position="516"/>
    </location>
</feature>
<dbReference type="InterPro" id="IPR005656">
    <property type="entry name" value="MmgE_PrpD"/>
</dbReference>
<dbReference type="Pfam" id="PF03972">
    <property type="entry name" value="MmgE_PrpD_N"/>
    <property type="match status" value="1"/>
</dbReference>
<reference evidence="5" key="1">
    <citation type="submission" date="2014-01" db="EMBL/GenBank/DDBJ databases">
        <title>The genome of the white-rot fungus Pycnoporus cinnabarinus: a basidiomycete model with a versatile arsenal for lignocellulosic biomass breakdown.</title>
        <authorList>
            <person name="Levasseur A."/>
            <person name="Lomascolo A."/>
            <person name="Ruiz-Duenas F.J."/>
            <person name="Uzan E."/>
            <person name="Piumi F."/>
            <person name="Kues U."/>
            <person name="Ram A.F.J."/>
            <person name="Murat C."/>
            <person name="Haon M."/>
            <person name="Benoit I."/>
            <person name="Arfi Y."/>
            <person name="Chevret D."/>
            <person name="Drula E."/>
            <person name="Kwon M.J."/>
            <person name="Gouret P."/>
            <person name="Lesage-Meessen L."/>
            <person name="Lombard V."/>
            <person name="Mariette J."/>
            <person name="Noirot C."/>
            <person name="Park J."/>
            <person name="Patyshakuliyeva A."/>
            <person name="Wieneger R.A.B."/>
            <person name="Wosten H.A.B."/>
            <person name="Martin F."/>
            <person name="Coutinho P.M."/>
            <person name="de Vries R."/>
            <person name="Martinez A.T."/>
            <person name="Klopp C."/>
            <person name="Pontarotti P."/>
            <person name="Henrissat B."/>
            <person name="Record E."/>
        </authorList>
    </citation>
    <scope>NUCLEOTIDE SEQUENCE [LARGE SCALE GENOMIC DNA]</scope>
    <source>
        <strain evidence="5">BRFM137</strain>
    </source>
</reference>
<dbReference type="InterPro" id="IPR012705">
    <property type="entry name" value="2Me_IsoCit_deHydtase_PrpD"/>
</dbReference>
<dbReference type="OrthoDB" id="10055203at2759"/>
<dbReference type="Proteomes" id="UP000029665">
    <property type="component" value="Unassembled WGS sequence"/>
</dbReference>
<dbReference type="AlphaFoldDB" id="A0A060SS43"/>
<comment type="caution">
    <text evidence="5">The sequence shown here is derived from an EMBL/GenBank/DDBJ whole genome shotgun (WGS) entry which is preliminary data.</text>
</comment>
<dbReference type="SUPFAM" id="SSF103378">
    <property type="entry name" value="2-methylcitrate dehydratase PrpD"/>
    <property type="match status" value="1"/>
</dbReference>
<dbReference type="GO" id="GO:0051537">
    <property type="term" value="F:2 iron, 2 sulfur cluster binding"/>
    <property type="evidence" value="ECO:0007669"/>
    <property type="project" value="InterPro"/>
</dbReference>
<comment type="similarity">
    <text evidence="1">Belongs to the PrpD family.</text>
</comment>
<proteinExistence type="inferred from homology"/>
<dbReference type="OMA" id="DHSVMYI"/>
<dbReference type="EMBL" id="CCBP010000449">
    <property type="protein sequence ID" value="CDO77327.1"/>
    <property type="molecule type" value="Genomic_DNA"/>
</dbReference>
<evidence type="ECO:0000256" key="2">
    <source>
        <dbReference type="ARBA" id="ARBA00023239"/>
    </source>
</evidence>
<evidence type="ECO:0008006" key="7">
    <source>
        <dbReference type="Google" id="ProtNLM"/>
    </source>
</evidence>
<dbReference type="PANTHER" id="PTHR16943:SF16">
    <property type="entry name" value="2-METHYLCITRATE DEHYDRATASE-RELATED"/>
    <property type="match status" value="1"/>
</dbReference>
<accession>A0A060SS43</accession>
<sequence length="540" mass="59898">MLSSARRSLPQTLRSRASLTRVPSAAISSISRSSLLAQSSRSAAPAAVLKPASFARNMSSHAESAVRPEPDKVLQDIADYVHNYKIESTVAWETARLCLIDTIGCGLEALRFPACLNLLGPVVEGTIVPNGTKVPGTDFQLDPIRGAFNIGAAIRWLDFNDCFLAAEWGHPSDNLGAILAVADHLARKGEPLTVQDILESMIKAHEIQGGLALLNSFNRVGLDHVVLVKVASTAVVSKLIGLDRAQTIDAISHAWADGQSLRTYRHAPNTVSRKSWAAGDACSRAVHLAYLVKRGEKGMPSVLTAKTWGFYDVLFKGKQFEFQMPFGSYIMENVLFKISYPAEFHAQTAVEAAHIIHQKLKEMGKTSDDIKSIRIRTQEAAMRIINKKGPLDNFADRDHDINYMVAYPLIFGELTSESYTDEAAKDPRIDELRAKITCVEDSRFSREYHEPDKRSIGNALLVELNDGTVLDEVEIEYPVGHKRRREEGTPLLLQKFKNHIRPHFTEGRQKKILDTVNDANTFKTLPVHKFTDLFVKSVAF</sequence>
<dbReference type="InterPro" id="IPR045336">
    <property type="entry name" value="MmgE_PrpD_N"/>
</dbReference>
<name>A0A060SS43_PYCCI</name>
<organism evidence="5 6">
    <name type="scientific">Pycnoporus cinnabarinus</name>
    <name type="common">Cinnabar-red polypore</name>
    <name type="synonym">Trametes cinnabarina</name>
    <dbReference type="NCBI Taxonomy" id="5643"/>
    <lineage>
        <taxon>Eukaryota</taxon>
        <taxon>Fungi</taxon>
        <taxon>Dikarya</taxon>
        <taxon>Basidiomycota</taxon>
        <taxon>Agaricomycotina</taxon>
        <taxon>Agaricomycetes</taxon>
        <taxon>Polyporales</taxon>
        <taxon>Polyporaceae</taxon>
        <taxon>Trametes</taxon>
    </lineage>
</organism>
<gene>
    <name evidence="5" type="ORF">BN946_scf184775.g18</name>
</gene>
<evidence type="ECO:0000259" key="4">
    <source>
        <dbReference type="Pfam" id="PF19305"/>
    </source>
</evidence>
<dbReference type="InterPro" id="IPR042183">
    <property type="entry name" value="MmgE/PrpD_sf_1"/>
</dbReference>
<dbReference type="GO" id="GO:0005739">
    <property type="term" value="C:mitochondrion"/>
    <property type="evidence" value="ECO:0007669"/>
    <property type="project" value="TreeGrafter"/>
</dbReference>